<dbReference type="EMBL" id="BAAAMY010000001">
    <property type="protein sequence ID" value="GAA1907718.1"/>
    <property type="molecule type" value="Genomic_DNA"/>
</dbReference>
<keyword evidence="1" id="KW-0472">Membrane</keyword>
<evidence type="ECO:0000313" key="3">
    <source>
        <dbReference type="Proteomes" id="UP001501612"/>
    </source>
</evidence>
<gene>
    <name evidence="2" type="ORF">GCM10009737_05740</name>
</gene>
<keyword evidence="1" id="KW-0812">Transmembrane</keyword>
<feature type="transmembrane region" description="Helical" evidence="1">
    <location>
        <begin position="38"/>
        <end position="58"/>
    </location>
</feature>
<keyword evidence="3" id="KW-1185">Reference proteome</keyword>
<evidence type="ECO:0000256" key="1">
    <source>
        <dbReference type="SAM" id="Phobius"/>
    </source>
</evidence>
<dbReference type="Proteomes" id="UP001501612">
    <property type="component" value="Unassembled WGS sequence"/>
</dbReference>
<evidence type="ECO:0000313" key="2">
    <source>
        <dbReference type="EMBL" id="GAA1907718.1"/>
    </source>
</evidence>
<accession>A0ABN2NZW4</accession>
<dbReference type="RefSeq" id="WP_344003448.1">
    <property type="nucleotide sequence ID" value="NZ_BAAAMY010000001.1"/>
</dbReference>
<sequence>MGIVTLLLANAFLLAAMVAAYRQRSGGRRPGPADSRLGRRLLAAALVCFAVHVVLLGVQGV</sequence>
<protein>
    <submittedName>
        <fullName evidence="2">Uncharacterized protein</fullName>
    </submittedName>
</protein>
<name>A0ABN2NZW4_9ACTN</name>
<organism evidence="2 3">
    <name type="scientific">Nocardioides lentus</name>
    <dbReference type="NCBI Taxonomy" id="338077"/>
    <lineage>
        <taxon>Bacteria</taxon>
        <taxon>Bacillati</taxon>
        <taxon>Actinomycetota</taxon>
        <taxon>Actinomycetes</taxon>
        <taxon>Propionibacteriales</taxon>
        <taxon>Nocardioidaceae</taxon>
        <taxon>Nocardioides</taxon>
    </lineage>
</organism>
<keyword evidence="1" id="KW-1133">Transmembrane helix</keyword>
<reference evidence="2 3" key="1">
    <citation type="journal article" date="2019" name="Int. J. Syst. Evol. Microbiol.">
        <title>The Global Catalogue of Microorganisms (GCM) 10K type strain sequencing project: providing services to taxonomists for standard genome sequencing and annotation.</title>
        <authorList>
            <consortium name="The Broad Institute Genomics Platform"/>
            <consortium name="The Broad Institute Genome Sequencing Center for Infectious Disease"/>
            <person name="Wu L."/>
            <person name="Ma J."/>
        </authorList>
    </citation>
    <scope>NUCLEOTIDE SEQUENCE [LARGE SCALE GENOMIC DNA]</scope>
    <source>
        <strain evidence="2 3">JCM 14046</strain>
    </source>
</reference>
<proteinExistence type="predicted"/>
<comment type="caution">
    <text evidence="2">The sequence shown here is derived from an EMBL/GenBank/DDBJ whole genome shotgun (WGS) entry which is preliminary data.</text>
</comment>